<keyword evidence="1" id="KW-0472">Membrane</keyword>
<reference evidence="2 3" key="1">
    <citation type="submission" date="2017-04" db="EMBL/GenBank/DDBJ databases">
        <title>Draft genome sequence of Zooshikella ganghwensis VG4 isolated from Red Sea sediments.</title>
        <authorList>
            <person name="Rehman Z."/>
            <person name="Alam I."/>
            <person name="Kamau A."/>
            <person name="Bajic V."/>
            <person name="Leiknes T."/>
        </authorList>
    </citation>
    <scope>NUCLEOTIDE SEQUENCE [LARGE SCALE GENOMIC DNA]</scope>
    <source>
        <strain evidence="2 3">VG4</strain>
    </source>
</reference>
<dbReference type="AlphaFoldDB" id="A0A4P9VKZ8"/>
<evidence type="ECO:0000256" key="1">
    <source>
        <dbReference type="SAM" id="Phobius"/>
    </source>
</evidence>
<sequence length="69" mass="7795">MGSTHQLIWLLVLKRKLIRLLYTTGLLSLVIPVVASSIAAVTAHYLCYEYGDSYVMVMYFLCVAKKLIV</sequence>
<accession>A0A4P9VKZ8</accession>
<gene>
    <name evidence="2" type="ORF">B9G39_11420</name>
</gene>
<evidence type="ECO:0000313" key="3">
    <source>
        <dbReference type="Proteomes" id="UP000257039"/>
    </source>
</evidence>
<name>A0A4P9VKZ8_9GAMM</name>
<keyword evidence="1" id="KW-1133">Transmembrane helix</keyword>
<comment type="caution">
    <text evidence="2">The sequence shown here is derived from an EMBL/GenBank/DDBJ whole genome shotgun (WGS) entry which is preliminary data.</text>
</comment>
<dbReference type="Proteomes" id="UP000257039">
    <property type="component" value="Unassembled WGS sequence"/>
</dbReference>
<keyword evidence="3" id="KW-1185">Reference proteome</keyword>
<protein>
    <submittedName>
        <fullName evidence="2">Uncharacterized protein</fullName>
    </submittedName>
</protein>
<feature type="transmembrane region" description="Helical" evidence="1">
    <location>
        <begin position="20"/>
        <end position="45"/>
    </location>
</feature>
<proteinExistence type="predicted"/>
<dbReference type="EMBL" id="NDXW01000001">
    <property type="protein sequence ID" value="RDH44008.1"/>
    <property type="molecule type" value="Genomic_DNA"/>
</dbReference>
<organism evidence="2 3">
    <name type="scientific">Zooshikella ganghwensis</name>
    <dbReference type="NCBI Taxonomy" id="202772"/>
    <lineage>
        <taxon>Bacteria</taxon>
        <taxon>Pseudomonadati</taxon>
        <taxon>Pseudomonadota</taxon>
        <taxon>Gammaproteobacteria</taxon>
        <taxon>Oceanospirillales</taxon>
        <taxon>Zooshikellaceae</taxon>
        <taxon>Zooshikella</taxon>
    </lineage>
</organism>
<evidence type="ECO:0000313" key="2">
    <source>
        <dbReference type="EMBL" id="RDH44008.1"/>
    </source>
</evidence>
<keyword evidence="1" id="KW-0812">Transmembrane</keyword>